<comment type="caution">
    <text evidence="2">The sequence shown here is derived from an EMBL/GenBank/DDBJ whole genome shotgun (WGS) entry which is preliminary data.</text>
</comment>
<reference evidence="2 3" key="1">
    <citation type="journal article" date="2017" name="BMC Genomics">
        <title>Genome sequencing of 39 Akkermansia muciniphila isolates reveals its population structure, genomic and functional diverisity, and global distribution in mammalian gut microbiotas.</title>
        <authorList>
            <person name="Guo X."/>
            <person name="Li S."/>
            <person name="Zhang J."/>
            <person name="Wu F."/>
            <person name="Li X."/>
            <person name="Wu D."/>
            <person name="Zhang M."/>
            <person name="Ou Z."/>
            <person name="Jie Z."/>
            <person name="Yan Q."/>
            <person name="Li P."/>
            <person name="Yi J."/>
            <person name="Peng Y."/>
        </authorList>
    </citation>
    <scope>NUCLEOTIDE SEQUENCE [LARGE SCALE GENOMIC DNA]</scope>
    <source>
        <strain evidence="2 3">GP24</strain>
    </source>
</reference>
<name>A0A2N8HBF7_9BACT</name>
<comment type="subcellular location">
    <subcellularLocation>
        <location evidence="1">Cell membrane</location>
        <topology evidence="1">Peripheral membrane protein</topology>
        <orientation evidence="1">Cytoplasmic side</orientation>
    </subcellularLocation>
</comment>
<keyword evidence="1" id="KW-0472">Membrane</keyword>
<gene>
    <name evidence="2" type="ORF">CXU22_11220</name>
</gene>
<dbReference type="InterPro" id="IPR002696">
    <property type="entry name" value="Membr_insert_effic_factor_YidD"/>
</dbReference>
<evidence type="ECO:0000313" key="3">
    <source>
        <dbReference type="Proteomes" id="UP000236000"/>
    </source>
</evidence>
<organism evidence="2 3">
    <name type="scientific">Akkermansia muciniphila</name>
    <dbReference type="NCBI Taxonomy" id="239935"/>
    <lineage>
        <taxon>Bacteria</taxon>
        <taxon>Pseudomonadati</taxon>
        <taxon>Verrucomicrobiota</taxon>
        <taxon>Verrucomicrobiia</taxon>
        <taxon>Verrucomicrobiales</taxon>
        <taxon>Akkermansiaceae</taxon>
        <taxon>Akkermansia</taxon>
    </lineage>
</organism>
<dbReference type="SMART" id="SM01234">
    <property type="entry name" value="Haemolytic"/>
    <property type="match status" value="1"/>
</dbReference>
<dbReference type="NCBIfam" id="TIGR00278">
    <property type="entry name" value="membrane protein insertion efficiency factor YidD"/>
    <property type="match status" value="1"/>
</dbReference>
<dbReference type="Proteomes" id="UP000236000">
    <property type="component" value="Unassembled WGS sequence"/>
</dbReference>
<dbReference type="GO" id="GO:0005886">
    <property type="term" value="C:plasma membrane"/>
    <property type="evidence" value="ECO:0007669"/>
    <property type="project" value="UniProtKB-SubCell"/>
</dbReference>
<dbReference type="AlphaFoldDB" id="A0A2N8HBF7"/>
<dbReference type="EMBL" id="PJKA01000013">
    <property type="protein sequence ID" value="PNC17185.1"/>
    <property type="molecule type" value="Genomic_DNA"/>
</dbReference>
<dbReference type="PANTHER" id="PTHR33383:SF1">
    <property type="entry name" value="MEMBRANE PROTEIN INSERTION EFFICIENCY FACTOR-RELATED"/>
    <property type="match status" value="1"/>
</dbReference>
<dbReference type="RefSeq" id="WP_102715493.1">
    <property type="nucleotide sequence ID" value="NZ_CP156688.1"/>
</dbReference>
<comment type="similarity">
    <text evidence="1">Belongs to the UPF0161 family.</text>
</comment>
<evidence type="ECO:0000313" key="2">
    <source>
        <dbReference type="EMBL" id="PNC17185.1"/>
    </source>
</evidence>
<dbReference type="Pfam" id="PF01809">
    <property type="entry name" value="YidD"/>
    <property type="match status" value="1"/>
</dbReference>
<dbReference type="PANTHER" id="PTHR33383">
    <property type="entry name" value="MEMBRANE PROTEIN INSERTION EFFICIENCY FACTOR-RELATED"/>
    <property type="match status" value="1"/>
</dbReference>
<protein>
    <recommendedName>
        <fullName evidence="1">Putative membrane protein insertion efficiency factor</fullName>
    </recommendedName>
</protein>
<comment type="function">
    <text evidence="1">Could be involved in insertion of integral membrane proteins into the membrane.</text>
</comment>
<sequence>MMKWLLIALVRGYQTFISAPLHALGGPGSGCRYTPTCSQYFIQAVRLHGAWRGLLLGTWRILRCNPWGGSGYDPVPPARTPR</sequence>
<dbReference type="OrthoDB" id="9801753at2"/>
<evidence type="ECO:0000256" key="1">
    <source>
        <dbReference type="HAMAP-Rule" id="MF_00386"/>
    </source>
</evidence>
<accession>A0A2N8HBF7</accession>
<keyword evidence="1" id="KW-1003">Cell membrane</keyword>
<dbReference type="HAMAP" id="MF_00386">
    <property type="entry name" value="UPF0161_YidD"/>
    <property type="match status" value="1"/>
</dbReference>
<proteinExistence type="inferred from homology"/>